<dbReference type="InterPro" id="IPR042099">
    <property type="entry name" value="ANL_N_sf"/>
</dbReference>
<dbReference type="InterPro" id="IPR045851">
    <property type="entry name" value="AMP-bd_C_sf"/>
</dbReference>
<sequence length="436" mass="49284">MRKDQNIQFLSPAEIKAYQEARLKEELVYLQSKSKFYSHMFSEYKIDISKIEHIEDLAHLPVTTKRDLQLHNEDFICVDRSEIIDYVTTSGTLGDPVTFALTDADLDRLAYNEALSFTTAGCSKQDIIQLMTTIDRRFMAGLAYFLGARELGCGVIRVGNGIPELQWDTIRRNHPSSCMVVPSFLLKLIDFAEANGIDYLNSPLKKAICIGESLRNNDFSLNTLGKKISERWPTLALHSTYASTEMQSSFTECECHNGGHHQPELIIVEFLDDNNRPVKDGDAGEVTITTLGVKGMPLLRFKTGDICYHTMEKCGCGRQTMRLSPVLGRKGQMIKYKGTTLYPTALYDVLDNIPDVKNYIVEVYTNTLGTDAILVKVGSENHTEELVKHIKDSFRSKVRVAPDIVFEPIETIAKKQLPKMSRKAIKFVDFRDKTKC</sequence>
<name>A0A4R2E5S5_9BACT</name>
<dbReference type="RefSeq" id="WP_131840285.1">
    <property type="nucleotide sequence ID" value="NZ_SLWB01000017.1"/>
</dbReference>
<proteinExistence type="predicted"/>
<keyword evidence="3" id="KW-1185">Reference proteome</keyword>
<accession>A0A4R2E5S5</accession>
<dbReference type="EMBL" id="SLWB01000017">
    <property type="protein sequence ID" value="TCN62877.1"/>
    <property type="molecule type" value="Genomic_DNA"/>
</dbReference>
<reference evidence="2 3" key="1">
    <citation type="submission" date="2019-03" db="EMBL/GenBank/DDBJ databases">
        <title>Genomic Encyclopedia of Archaeal and Bacterial Type Strains, Phase II (KMG-II): from individual species to whole genera.</title>
        <authorList>
            <person name="Goeker M."/>
        </authorList>
    </citation>
    <scope>NUCLEOTIDE SEQUENCE [LARGE SCALE GENOMIC DNA]</scope>
    <source>
        <strain evidence="2 3">RL-C</strain>
    </source>
</reference>
<evidence type="ECO:0000259" key="1">
    <source>
        <dbReference type="Pfam" id="PF00501"/>
    </source>
</evidence>
<dbReference type="AlphaFoldDB" id="A0A4R2E5S5"/>
<dbReference type="GO" id="GO:0016874">
    <property type="term" value="F:ligase activity"/>
    <property type="evidence" value="ECO:0007669"/>
    <property type="project" value="UniProtKB-KW"/>
</dbReference>
<dbReference type="Gene3D" id="3.40.50.12780">
    <property type="entry name" value="N-terminal domain of ligase-like"/>
    <property type="match status" value="1"/>
</dbReference>
<dbReference type="PANTHER" id="PTHR43845:SF1">
    <property type="entry name" value="BLR5969 PROTEIN"/>
    <property type="match status" value="1"/>
</dbReference>
<dbReference type="Pfam" id="PF00501">
    <property type="entry name" value="AMP-binding"/>
    <property type="match status" value="1"/>
</dbReference>
<organism evidence="2 3">
    <name type="scientific">Acetobacteroides hydrogenigenes</name>
    <dbReference type="NCBI Taxonomy" id="979970"/>
    <lineage>
        <taxon>Bacteria</taxon>
        <taxon>Pseudomonadati</taxon>
        <taxon>Bacteroidota</taxon>
        <taxon>Bacteroidia</taxon>
        <taxon>Bacteroidales</taxon>
        <taxon>Rikenellaceae</taxon>
        <taxon>Acetobacteroides</taxon>
    </lineage>
</organism>
<dbReference type="SUPFAM" id="SSF56801">
    <property type="entry name" value="Acetyl-CoA synthetase-like"/>
    <property type="match status" value="1"/>
</dbReference>
<dbReference type="Gene3D" id="3.30.300.30">
    <property type="match status" value="1"/>
</dbReference>
<dbReference type="InterPro" id="IPR000873">
    <property type="entry name" value="AMP-dep_synth/lig_dom"/>
</dbReference>
<protein>
    <submittedName>
        <fullName evidence="2">Phenylacetate-CoA ligase</fullName>
    </submittedName>
</protein>
<evidence type="ECO:0000313" key="2">
    <source>
        <dbReference type="EMBL" id="TCN62877.1"/>
    </source>
</evidence>
<gene>
    <name evidence="2" type="ORF">CLV25_11712</name>
</gene>
<dbReference type="Proteomes" id="UP000294830">
    <property type="component" value="Unassembled WGS sequence"/>
</dbReference>
<dbReference type="OrthoDB" id="580775at2"/>
<dbReference type="PANTHER" id="PTHR43845">
    <property type="entry name" value="BLR5969 PROTEIN"/>
    <property type="match status" value="1"/>
</dbReference>
<comment type="caution">
    <text evidence="2">The sequence shown here is derived from an EMBL/GenBank/DDBJ whole genome shotgun (WGS) entry which is preliminary data.</text>
</comment>
<evidence type="ECO:0000313" key="3">
    <source>
        <dbReference type="Proteomes" id="UP000294830"/>
    </source>
</evidence>
<keyword evidence="2" id="KW-0436">Ligase</keyword>
<feature type="domain" description="AMP-dependent synthetase/ligase" evidence="1">
    <location>
        <begin position="78"/>
        <end position="290"/>
    </location>
</feature>